<accession>A0A0F6W5X5</accession>
<dbReference type="EMBL" id="CP011125">
    <property type="protein sequence ID" value="AKF08096.1"/>
    <property type="molecule type" value="Genomic_DNA"/>
</dbReference>
<gene>
    <name evidence="1" type="ORF">DB32_005245</name>
</gene>
<sequence length="38" mass="4083">MSESLAHNLMSELGARCVCQSEIGALRSRVIRDAAPLP</sequence>
<dbReference type="AlphaFoldDB" id="A0A0F6W5X5"/>
<evidence type="ECO:0000313" key="2">
    <source>
        <dbReference type="Proteomes" id="UP000034883"/>
    </source>
</evidence>
<keyword evidence="2" id="KW-1185">Reference proteome</keyword>
<protein>
    <submittedName>
        <fullName evidence="1">Uncharacterized protein</fullName>
    </submittedName>
</protein>
<name>A0A0F6W5X5_9BACT</name>
<evidence type="ECO:0000313" key="1">
    <source>
        <dbReference type="EMBL" id="AKF08096.1"/>
    </source>
</evidence>
<dbReference type="Proteomes" id="UP000034883">
    <property type="component" value="Chromosome"/>
</dbReference>
<organism evidence="1 2">
    <name type="scientific">Sandaracinus amylolyticus</name>
    <dbReference type="NCBI Taxonomy" id="927083"/>
    <lineage>
        <taxon>Bacteria</taxon>
        <taxon>Pseudomonadati</taxon>
        <taxon>Myxococcota</taxon>
        <taxon>Polyangia</taxon>
        <taxon>Polyangiales</taxon>
        <taxon>Sandaracinaceae</taxon>
        <taxon>Sandaracinus</taxon>
    </lineage>
</organism>
<dbReference type="KEGG" id="samy:DB32_005245"/>
<reference evidence="1 2" key="1">
    <citation type="submission" date="2015-03" db="EMBL/GenBank/DDBJ databases">
        <title>Genome assembly of Sandaracinus amylolyticus DSM 53668.</title>
        <authorList>
            <person name="Sharma G."/>
            <person name="Subramanian S."/>
        </authorList>
    </citation>
    <scope>NUCLEOTIDE SEQUENCE [LARGE SCALE GENOMIC DNA]</scope>
    <source>
        <strain evidence="1 2">DSM 53668</strain>
    </source>
</reference>
<proteinExistence type="predicted"/>